<accession>X0VV73</accession>
<gene>
    <name evidence="2" type="ORF">S01H1_58765</name>
</gene>
<feature type="domain" description="OB" evidence="1">
    <location>
        <begin position="34"/>
        <end position="96"/>
    </location>
</feature>
<dbReference type="InterPro" id="IPR012340">
    <property type="entry name" value="NA-bd_OB-fold"/>
</dbReference>
<name>X0VV73_9ZZZZ</name>
<reference evidence="2" key="1">
    <citation type="journal article" date="2014" name="Front. Microbiol.">
        <title>High frequency of phylogenetically diverse reductive dehalogenase-homologous genes in deep subseafloor sedimentary metagenomes.</title>
        <authorList>
            <person name="Kawai M."/>
            <person name="Futagami T."/>
            <person name="Toyoda A."/>
            <person name="Takaki Y."/>
            <person name="Nishi S."/>
            <person name="Hori S."/>
            <person name="Arai W."/>
            <person name="Tsubouchi T."/>
            <person name="Morono Y."/>
            <person name="Uchiyama I."/>
            <person name="Ito T."/>
            <person name="Fujiyama A."/>
            <person name="Inagaki F."/>
            <person name="Takami H."/>
        </authorList>
    </citation>
    <scope>NUCLEOTIDE SEQUENCE</scope>
    <source>
        <strain evidence="2">Expedition CK06-06</strain>
    </source>
</reference>
<organism evidence="2">
    <name type="scientific">marine sediment metagenome</name>
    <dbReference type="NCBI Taxonomy" id="412755"/>
    <lineage>
        <taxon>unclassified sequences</taxon>
        <taxon>metagenomes</taxon>
        <taxon>ecological metagenomes</taxon>
    </lineage>
</organism>
<feature type="non-terminal residue" evidence="2">
    <location>
        <position position="1"/>
    </location>
</feature>
<dbReference type="Gene3D" id="2.40.50.140">
    <property type="entry name" value="Nucleic acid-binding proteins"/>
    <property type="match status" value="1"/>
</dbReference>
<comment type="caution">
    <text evidence="2">The sequence shown here is derived from an EMBL/GenBank/DDBJ whole genome shotgun (WGS) entry which is preliminary data.</text>
</comment>
<dbReference type="EMBL" id="BARS01038400">
    <property type="protein sequence ID" value="GAG22180.1"/>
    <property type="molecule type" value="Genomic_DNA"/>
</dbReference>
<dbReference type="AlphaFoldDB" id="X0VV73"/>
<proteinExistence type="predicted"/>
<evidence type="ECO:0000313" key="2">
    <source>
        <dbReference type="EMBL" id="GAG22180.1"/>
    </source>
</evidence>
<dbReference type="Pfam" id="PF01336">
    <property type="entry name" value="tRNA_anti-codon"/>
    <property type="match status" value="1"/>
</dbReference>
<evidence type="ECO:0000259" key="1">
    <source>
        <dbReference type="Pfam" id="PF01336"/>
    </source>
</evidence>
<dbReference type="GO" id="GO:0003676">
    <property type="term" value="F:nucleic acid binding"/>
    <property type="evidence" value="ECO:0007669"/>
    <property type="project" value="InterPro"/>
</dbReference>
<dbReference type="InterPro" id="IPR004365">
    <property type="entry name" value="NA-bd_OB_tRNA"/>
</dbReference>
<dbReference type="SUPFAM" id="SSF50249">
    <property type="entry name" value="Nucleic acid-binding proteins"/>
    <property type="match status" value="1"/>
</dbReference>
<sequence>SLIGIIILFFISGRIEIDEVTIDKLDEMEIGKTVKIRGYVKDVTNLEKVAFLKIAQEKTEVVSVVLFKEENISLESGDYIEVIGEIEDYKGEKEIIGNLVKRI</sequence>
<protein>
    <recommendedName>
        <fullName evidence="1">OB domain-containing protein</fullName>
    </recommendedName>
</protein>